<protein>
    <submittedName>
        <fullName evidence="1">Uncharacterized protein</fullName>
    </submittedName>
</protein>
<reference evidence="1 2" key="1">
    <citation type="journal article" date="2020" name="ISME J.">
        <title>Uncovering the hidden diversity of litter-decomposition mechanisms in mushroom-forming fungi.</title>
        <authorList>
            <person name="Floudas D."/>
            <person name="Bentzer J."/>
            <person name="Ahren D."/>
            <person name="Johansson T."/>
            <person name="Persson P."/>
            <person name="Tunlid A."/>
        </authorList>
    </citation>
    <scope>NUCLEOTIDE SEQUENCE [LARGE SCALE GENOMIC DNA]</scope>
    <source>
        <strain evidence="1 2">CBS 291.85</strain>
    </source>
</reference>
<gene>
    <name evidence="1" type="ORF">D9758_014562</name>
</gene>
<evidence type="ECO:0000313" key="2">
    <source>
        <dbReference type="Proteomes" id="UP000559256"/>
    </source>
</evidence>
<dbReference type="Proteomes" id="UP000559256">
    <property type="component" value="Unassembled WGS sequence"/>
</dbReference>
<accession>A0A8H5FKG3</accession>
<organism evidence="1 2">
    <name type="scientific">Tetrapyrgos nigripes</name>
    <dbReference type="NCBI Taxonomy" id="182062"/>
    <lineage>
        <taxon>Eukaryota</taxon>
        <taxon>Fungi</taxon>
        <taxon>Dikarya</taxon>
        <taxon>Basidiomycota</taxon>
        <taxon>Agaricomycotina</taxon>
        <taxon>Agaricomycetes</taxon>
        <taxon>Agaricomycetidae</taxon>
        <taxon>Agaricales</taxon>
        <taxon>Marasmiineae</taxon>
        <taxon>Marasmiaceae</taxon>
        <taxon>Tetrapyrgos</taxon>
    </lineage>
</organism>
<name>A0A8H5FKG3_9AGAR</name>
<sequence>MGLFPPQPHPSLASPSPACKASLGTEGFELVEEILNTVSPVCVGVGGYGIGTGGSGPRS</sequence>
<evidence type="ECO:0000313" key="1">
    <source>
        <dbReference type="EMBL" id="KAF5340495.1"/>
    </source>
</evidence>
<dbReference type="AlphaFoldDB" id="A0A8H5FKG3"/>
<dbReference type="EMBL" id="JAACJM010000175">
    <property type="protein sequence ID" value="KAF5340495.1"/>
    <property type="molecule type" value="Genomic_DNA"/>
</dbReference>
<keyword evidence="2" id="KW-1185">Reference proteome</keyword>
<comment type="caution">
    <text evidence="1">The sequence shown here is derived from an EMBL/GenBank/DDBJ whole genome shotgun (WGS) entry which is preliminary data.</text>
</comment>
<proteinExistence type="predicted"/>